<accession>A0ABP9SRS6</accession>
<reference evidence="3" key="1">
    <citation type="journal article" date="2019" name="Int. J. Syst. Evol. Microbiol.">
        <title>The Global Catalogue of Microorganisms (GCM) 10K type strain sequencing project: providing services to taxonomists for standard genome sequencing and annotation.</title>
        <authorList>
            <consortium name="The Broad Institute Genomics Platform"/>
            <consortium name="The Broad Institute Genome Sequencing Center for Infectious Disease"/>
            <person name="Wu L."/>
            <person name="Ma J."/>
        </authorList>
    </citation>
    <scope>NUCLEOTIDE SEQUENCE [LARGE SCALE GENOMIC DNA]</scope>
    <source>
        <strain evidence="3">JCM 18514</strain>
    </source>
</reference>
<evidence type="ECO:0000256" key="1">
    <source>
        <dbReference type="SAM" id="MobiDB-lite"/>
    </source>
</evidence>
<gene>
    <name evidence="2" type="ORF">GCM10023346_40890</name>
</gene>
<feature type="compositionally biased region" description="Basic and acidic residues" evidence="1">
    <location>
        <begin position="90"/>
        <end position="104"/>
    </location>
</feature>
<evidence type="ECO:0000313" key="3">
    <source>
        <dbReference type="Proteomes" id="UP001500200"/>
    </source>
</evidence>
<dbReference type="Proteomes" id="UP001500200">
    <property type="component" value="Unassembled WGS sequence"/>
</dbReference>
<protein>
    <submittedName>
        <fullName evidence="2">Uncharacterized protein</fullName>
    </submittedName>
</protein>
<feature type="region of interest" description="Disordered" evidence="1">
    <location>
        <begin position="90"/>
        <end position="112"/>
    </location>
</feature>
<evidence type="ECO:0000313" key="2">
    <source>
        <dbReference type="EMBL" id="GAA5199939.1"/>
    </source>
</evidence>
<sequence length="185" mass="20151">MAVGTNERGDPGSTLFGFGAGPVLLACHQGQLTGVCPPVDKGSSQDVKIAGKRLQRALNLRCTSNAGRIETEKRANGRDRAILALHPISHREEGRSEKPPHTINEDLPGARHPRLNFSLKELSGLGEGPSRSKEITLEGAIRQELGQRNHRTVRSGIECRSEFRMPAVPVDEHGHLLHQGCWHAS</sequence>
<dbReference type="EMBL" id="BAABKK010000030">
    <property type="protein sequence ID" value="GAA5199939.1"/>
    <property type="molecule type" value="Genomic_DNA"/>
</dbReference>
<comment type="caution">
    <text evidence="2">The sequence shown here is derived from an EMBL/GenBank/DDBJ whole genome shotgun (WGS) entry which is preliminary data.</text>
</comment>
<name>A0ABP9SRS6_9MICC</name>
<organism evidence="2 3">
    <name type="scientific">Arthrobacter gyeryongensis</name>
    <dbReference type="NCBI Taxonomy" id="1650592"/>
    <lineage>
        <taxon>Bacteria</taxon>
        <taxon>Bacillati</taxon>
        <taxon>Actinomycetota</taxon>
        <taxon>Actinomycetes</taxon>
        <taxon>Micrococcales</taxon>
        <taxon>Micrococcaceae</taxon>
        <taxon>Arthrobacter</taxon>
    </lineage>
</organism>
<keyword evidence="3" id="KW-1185">Reference proteome</keyword>
<proteinExistence type="predicted"/>